<sequence length="127" mass="13855">MHYSKLKISGDAASKLRFLRQRTGLTPNLLCRFALMASLEQGPLGDAPTPDEEGLEFNAYTLTGEYGALFAGMLRFVEEGEAPGRELDDGALLTLLRGHIHRGVGTLSVRAKSPLELLRMVPEELAT</sequence>
<geneLocation type="plasmid" evidence="1">
    <name>1</name>
</geneLocation>
<gene>
    <name evidence="1" type="ORF">MBLL_00365</name>
</gene>
<dbReference type="InterPro" id="IPR038472">
    <property type="entry name" value="DndE_sf"/>
</dbReference>
<organism evidence="1">
    <name type="scientific">Methylobacterium bullatum</name>
    <dbReference type="NCBI Taxonomy" id="570505"/>
    <lineage>
        <taxon>Bacteria</taxon>
        <taxon>Pseudomonadati</taxon>
        <taxon>Pseudomonadota</taxon>
        <taxon>Alphaproteobacteria</taxon>
        <taxon>Hyphomicrobiales</taxon>
        <taxon>Methylobacteriaceae</taxon>
        <taxon>Methylobacterium</taxon>
    </lineage>
</organism>
<dbReference type="AlphaFoldDB" id="A0A679JHF8"/>
<dbReference type="NCBIfam" id="TIGR03184">
    <property type="entry name" value="DNA_S_dndE"/>
    <property type="match status" value="1"/>
</dbReference>
<dbReference type="RefSeq" id="WP_339158929.1">
    <property type="nucleotide sequence ID" value="NZ_LR743510.1"/>
</dbReference>
<keyword evidence="1" id="KW-0614">Plasmid</keyword>
<reference evidence="1" key="1">
    <citation type="submission" date="2019-12" db="EMBL/GenBank/DDBJ databases">
        <authorList>
            <person name="Cremers G."/>
        </authorList>
    </citation>
    <scope>NUCLEOTIDE SEQUENCE</scope>
    <source>
        <strain evidence="1">Mbul2</strain>
        <plasmid evidence="1">1</plasmid>
    </source>
</reference>
<protein>
    <recommendedName>
        <fullName evidence="2">DNA sulfur modification protein DndE</fullName>
    </recommendedName>
</protein>
<dbReference type="InterPro" id="IPR014969">
    <property type="entry name" value="DNA_S_DndE"/>
</dbReference>
<proteinExistence type="predicted"/>
<dbReference type="REBASE" id="371049">
    <property type="entry name" value="M.Mbu12DndEP"/>
</dbReference>
<evidence type="ECO:0008006" key="2">
    <source>
        <dbReference type="Google" id="ProtNLM"/>
    </source>
</evidence>
<accession>A0A679JHF8</accession>
<name>A0A679JHF8_9HYPH</name>
<dbReference type="EMBL" id="LR743510">
    <property type="protein sequence ID" value="CAA2136843.1"/>
    <property type="molecule type" value="Genomic_DNA"/>
</dbReference>
<dbReference type="Pfam" id="PF08870">
    <property type="entry name" value="DndE"/>
    <property type="match status" value="1"/>
</dbReference>
<evidence type="ECO:0000313" key="1">
    <source>
        <dbReference type="EMBL" id="CAA2136843.1"/>
    </source>
</evidence>
<dbReference type="Gene3D" id="1.10.1220.160">
    <property type="entry name" value="DNA sulphur modification protein DndE"/>
    <property type="match status" value="1"/>
</dbReference>